<accession>A0ABW5NU91</accession>
<name>A0ABW5NU91_9FLAO</name>
<proteinExistence type="predicted"/>
<protein>
    <submittedName>
        <fullName evidence="1">Sulfur carrier protein ThiS</fullName>
    </submittedName>
</protein>
<keyword evidence="2" id="KW-1185">Reference proteome</keyword>
<sequence>MELTINNQTRHFTESTVTIQTMLDIEIPLKQKGIAVAVNNTVIPKTQWNSFTLSSTDQILIISATQGG</sequence>
<organism evidence="1 2">
    <name type="scientific">Flavobacterium suzhouense</name>
    <dbReference type="NCBI Taxonomy" id="1529638"/>
    <lineage>
        <taxon>Bacteria</taxon>
        <taxon>Pseudomonadati</taxon>
        <taxon>Bacteroidota</taxon>
        <taxon>Flavobacteriia</taxon>
        <taxon>Flavobacteriales</taxon>
        <taxon>Flavobacteriaceae</taxon>
        <taxon>Flavobacterium</taxon>
    </lineage>
</organism>
<dbReference type="RefSeq" id="WP_114758070.1">
    <property type="nucleotide sequence ID" value="NZ_JBHUMD010000013.1"/>
</dbReference>
<dbReference type="PANTHER" id="PTHR34472:SF1">
    <property type="entry name" value="SULFUR CARRIER PROTEIN THIS"/>
    <property type="match status" value="1"/>
</dbReference>
<evidence type="ECO:0000313" key="1">
    <source>
        <dbReference type="EMBL" id="MFD2602158.1"/>
    </source>
</evidence>
<evidence type="ECO:0000313" key="2">
    <source>
        <dbReference type="Proteomes" id="UP001597480"/>
    </source>
</evidence>
<dbReference type="Gene3D" id="3.10.20.30">
    <property type="match status" value="1"/>
</dbReference>
<dbReference type="InterPro" id="IPR010035">
    <property type="entry name" value="Thi_S"/>
</dbReference>
<reference evidence="2" key="1">
    <citation type="journal article" date="2019" name="Int. J. Syst. Evol. Microbiol.">
        <title>The Global Catalogue of Microorganisms (GCM) 10K type strain sequencing project: providing services to taxonomists for standard genome sequencing and annotation.</title>
        <authorList>
            <consortium name="The Broad Institute Genomics Platform"/>
            <consortium name="The Broad Institute Genome Sequencing Center for Infectious Disease"/>
            <person name="Wu L."/>
            <person name="Ma J."/>
        </authorList>
    </citation>
    <scope>NUCLEOTIDE SEQUENCE [LARGE SCALE GENOMIC DNA]</scope>
    <source>
        <strain evidence="2">KCTC 42107</strain>
    </source>
</reference>
<dbReference type="InterPro" id="IPR012675">
    <property type="entry name" value="Beta-grasp_dom_sf"/>
</dbReference>
<dbReference type="Pfam" id="PF02597">
    <property type="entry name" value="ThiS"/>
    <property type="match status" value="1"/>
</dbReference>
<comment type="caution">
    <text evidence="1">The sequence shown here is derived from an EMBL/GenBank/DDBJ whole genome shotgun (WGS) entry which is preliminary data.</text>
</comment>
<dbReference type="Proteomes" id="UP001597480">
    <property type="component" value="Unassembled WGS sequence"/>
</dbReference>
<dbReference type="NCBIfam" id="TIGR01683">
    <property type="entry name" value="thiS"/>
    <property type="match status" value="1"/>
</dbReference>
<gene>
    <name evidence="1" type="primary">thiS</name>
    <name evidence="1" type="ORF">ACFSR3_08820</name>
</gene>
<dbReference type="InterPro" id="IPR016155">
    <property type="entry name" value="Mopterin_synth/thiamin_S_b"/>
</dbReference>
<dbReference type="PANTHER" id="PTHR34472">
    <property type="entry name" value="SULFUR CARRIER PROTEIN THIS"/>
    <property type="match status" value="1"/>
</dbReference>
<dbReference type="EMBL" id="JBHUMD010000013">
    <property type="protein sequence ID" value="MFD2602158.1"/>
    <property type="molecule type" value="Genomic_DNA"/>
</dbReference>
<dbReference type="InterPro" id="IPR003749">
    <property type="entry name" value="ThiS/MoaD-like"/>
</dbReference>
<dbReference type="CDD" id="cd00565">
    <property type="entry name" value="Ubl_ThiS"/>
    <property type="match status" value="1"/>
</dbReference>
<dbReference type="SUPFAM" id="SSF54285">
    <property type="entry name" value="MoaD/ThiS"/>
    <property type="match status" value="1"/>
</dbReference>